<evidence type="ECO:0000256" key="1">
    <source>
        <dbReference type="ARBA" id="ARBA00001974"/>
    </source>
</evidence>
<evidence type="ECO:0000313" key="11">
    <source>
        <dbReference type="Proteomes" id="UP000264006"/>
    </source>
</evidence>
<evidence type="ECO:0000259" key="8">
    <source>
        <dbReference type="Pfam" id="PF02770"/>
    </source>
</evidence>
<feature type="domain" description="Acyl-CoA dehydrogenase/oxidase C-terminal" evidence="7">
    <location>
        <begin position="287"/>
        <end position="456"/>
    </location>
</feature>
<dbReference type="Gene3D" id="2.40.110.10">
    <property type="entry name" value="Butyryl-CoA Dehydrogenase, subunit A, domain 2"/>
    <property type="match status" value="1"/>
</dbReference>
<comment type="similarity">
    <text evidence="2 6">Belongs to the acyl-CoA dehydrogenase family.</text>
</comment>
<keyword evidence="11" id="KW-1185">Reference proteome</keyword>
<dbReference type="AlphaFoldDB" id="A0A346Y041"/>
<dbReference type="FunFam" id="1.20.140.10:FF:000016">
    <property type="entry name" value="Acyl-CoA dehydrogenase FadE5"/>
    <property type="match status" value="1"/>
</dbReference>
<dbReference type="GO" id="GO:0005886">
    <property type="term" value="C:plasma membrane"/>
    <property type="evidence" value="ECO:0007669"/>
    <property type="project" value="TreeGrafter"/>
</dbReference>
<dbReference type="InterPro" id="IPR036250">
    <property type="entry name" value="AcylCo_DH-like_C"/>
</dbReference>
<dbReference type="OrthoDB" id="9807883at2"/>
<dbReference type="EMBL" id="CP031165">
    <property type="protein sequence ID" value="AXV07838.1"/>
    <property type="molecule type" value="Genomic_DNA"/>
</dbReference>
<evidence type="ECO:0000256" key="3">
    <source>
        <dbReference type="ARBA" id="ARBA00022630"/>
    </source>
</evidence>
<dbReference type="Pfam" id="PF00441">
    <property type="entry name" value="Acyl-CoA_dh_1"/>
    <property type="match status" value="1"/>
</dbReference>
<dbReference type="Gene3D" id="1.10.540.10">
    <property type="entry name" value="Acyl-CoA dehydrogenase/oxidase, N-terminal domain"/>
    <property type="match status" value="1"/>
</dbReference>
<evidence type="ECO:0000256" key="4">
    <source>
        <dbReference type="ARBA" id="ARBA00022827"/>
    </source>
</evidence>
<feature type="domain" description="Acetyl-CoA dehydrogenase-like C-terminal" evidence="9">
    <location>
        <begin position="475"/>
        <end position="602"/>
    </location>
</feature>
<evidence type="ECO:0000256" key="6">
    <source>
        <dbReference type="RuleBase" id="RU362125"/>
    </source>
</evidence>
<dbReference type="KEGG" id="euz:DVS28_a3162"/>
<accession>A0A346Y041</accession>
<dbReference type="PANTHER" id="PTHR42803">
    <property type="entry name" value="ACYL-COA DEHYDROGENASE"/>
    <property type="match status" value="1"/>
</dbReference>
<dbReference type="GO" id="GO:0016627">
    <property type="term" value="F:oxidoreductase activity, acting on the CH-CH group of donors"/>
    <property type="evidence" value="ECO:0007669"/>
    <property type="project" value="InterPro"/>
</dbReference>
<dbReference type="Pfam" id="PF02770">
    <property type="entry name" value="Acyl-CoA_dh_M"/>
    <property type="match status" value="1"/>
</dbReference>
<dbReference type="SUPFAM" id="SSF56645">
    <property type="entry name" value="Acyl-CoA dehydrogenase NM domain-like"/>
    <property type="match status" value="1"/>
</dbReference>
<dbReference type="InterPro" id="IPR009075">
    <property type="entry name" value="AcylCo_DH/oxidase_C"/>
</dbReference>
<dbReference type="Gene3D" id="1.20.140.10">
    <property type="entry name" value="Butyryl-CoA Dehydrogenase, subunit A, domain 3"/>
    <property type="match status" value="1"/>
</dbReference>
<dbReference type="InterPro" id="IPR025878">
    <property type="entry name" value="Acyl-CoA_dh-like_C_dom"/>
</dbReference>
<keyword evidence="4 6" id="KW-0274">FAD</keyword>
<organism evidence="10 11">
    <name type="scientific">Euzebya pacifica</name>
    <dbReference type="NCBI Taxonomy" id="1608957"/>
    <lineage>
        <taxon>Bacteria</taxon>
        <taxon>Bacillati</taxon>
        <taxon>Actinomycetota</taxon>
        <taxon>Nitriliruptoria</taxon>
        <taxon>Euzebyales</taxon>
    </lineage>
</organism>
<protein>
    <submittedName>
        <fullName evidence="10">Acyl-CoA dehydrogenase</fullName>
    </submittedName>
</protein>
<proteinExistence type="inferred from homology"/>
<evidence type="ECO:0000259" key="9">
    <source>
        <dbReference type="Pfam" id="PF12806"/>
    </source>
</evidence>
<dbReference type="GO" id="GO:0050660">
    <property type="term" value="F:flavin adenine dinucleotide binding"/>
    <property type="evidence" value="ECO:0007669"/>
    <property type="project" value="InterPro"/>
</dbReference>
<name>A0A346Y041_9ACTN</name>
<comment type="cofactor">
    <cofactor evidence="1 6">
        <name>FAD</name>
        <dbReference type="ChEBI" id="CHEBI:57692"/>
    </cofactor>
</comment>
<dbReference type="InterPro" id="IPR046373">
    <property type="entry name" value="Acyl-CoA_Oxase/DH_mid-dom_sf"/>
</dbReference>
<keyword evidence="3 6" id="KW-0285">Flavoprotein</keyword>
<dbReference type="InterPro" id="IPR009100">
    <property type="entry name" value="AcylCoA_DH/oxidase_NM_dom_sf"/>
</dbReference>
<dbReference type="InterPro" id="IPR037069">
    <property type="entry name" value="AcylCoA_DH/ox_N_sf"/>
</dbReference>
<dbReference type="PANTHER" id="PTHR42803:SF1">
    <property type="entry name" value="BROAD-SPECIFICITY LINEAR ACYL-COA DEHYDROGENASE FADE5"/>
    <property type="match status" value="1"/>
</dbReference>
<keyword evidence="5 6" id="KW-0560">Oxidoreductase</keyword>
<evidence type="ECO:0000256" key="5">
    <source>
        <dbReference type="ARBA" id="ARBA00023002"/>
    </source>
</evidence>
<evidence type="ECO:0000259" key="7">
    <source>
        <dbReference type="Pfam" id="PF00441"/>
    </source>
</evidence>
<dbReference type="Proteomes" id="UP000264006">
    <property type="component" value="Chromosome"/>
</dbReference>
<evidence type="ECO:0000256" key="2">
    <source>
        <dbReference type="ARBA" id="ARBA00009347"/>
    </source>
</evidence>
<dbReference type="RefSeq" id="WP_114592270.1">
    <property type="nucleotide sequence ID" value="NZ_CP031165.1"/>
</dbReference>
<sequence>MTHYKSNLRDMFFNLFEVNRVQDHLGTGPYEQMDADSAKDVLREVDRLAREDFAASFVAGDRTPLQLDAENGEVTLPKEINETLDAFFDNDWHLLYVPPHLGGYGASPSITWSASELLLGANASAMLYTAGPFFATILDSVCNDEQRTRFVEPMIEHKWGATMVLTEPEAGSDVGAGRAKAVDNGDGTWTITGNKRFITSGDFDWPDNVIHLVLARPEGAGPGTKGLSLYVVPKYWVNEDGSLGERNGVWVRAIEDKMGIKASATAELYFSDTDVPARGILVGEVHDGIAQMFRVIEYARMLVGTKAISTLSTGYLNALEYAKERVQGPDLKKAMDKTAPRVEIMRHPDVRRNLMMQKAHVEGMRALVMYTGWVQDQIAMARHNGDDEAAEGWEQMNDLLLPMVKGYGSEKSYELLAVALQVFGGSGFTRDVPLEQYIRDAKIDTLYEGTTGIQGMDLFFRKIGKDQGATLTRLLTEVQNFAKDGKPDDGLQAERQRLATALEDVQGMLGSLVQFLGEDLYKVGLSTTPFLMSLSEVVVGWLSLRGADVALTQLNSEDVSDADRDFYTGKVAAARWFAHNVLPQLSSRREIMAATSMEVMEVADAAF</sequence>
<gene>
    <name evidence="10" type="ORF">DVS28_a3162</name>
</gene>
<dbReference type="Pfam" id="PF12806">
    <property type="entry name" value="Acyl-CoA_dh_C"/>
    <property type="match status" value="1"/>
</dbReference>
<reference evidence="10 11" key="1">
    <citation type="submission" date="2018-09" db="EMBL/GenBank/DDBJ databases">
        <title>Complete genome sequence of Euzebya sp. DY32-46 isolated from seawater of Pacific Ocean.</title>
        <authorList>
            <person name="Xu L."/>
            <person name="Wu Y.-H."/>
            <person name="Xu X.-W."/>
        </authorList>
    </citation>
    <scope>NUCLEOTIDE SEQUENCE [LARGE SCALE GENOMIC DNA]</scope>
    <source>
        <strain evidence="10 11">DY32-46</strain>
    </source>
</reference>
<feature type="domain" description="Acyl-CoA oxidase/dehydrogenase middle" evidence="8">
    <location>
        <begin position="163"/>
        <end position="272"/>
    </location>
</feature>
<dbReference type="InterPro" id="IPR052166">
    <property type="entry name" value="Diverse_Acyl-CoA_DH"/>
</dbReference>
<evidence type="ECO:0000313" key="10">
    <source>
        <dbReference type="EMBL" id="AXV07838.1"/>
    </source>
</evidence>
<dbReference type="InterPro" id="IPR006091">
    <property type="entry name" value="Acyl-CoA_Oxase/DH_mid-dom"/>
</dbReference>
<dbReference type="SUPFAM" id="SSF47203">
    <property type="entry name" value="Acyl-CoA dehydrogenase C-terminal domain-like"/>
    <property type="match status" value="1"/>
</dbReference>